<dbReference type="Gene3D" id="1.10.10.1320">
    <property type="entry name" value="Anti-sigma factor, zinc-finger domain"/>
    <property type="match status" value="1"/>
</dbReference>
<dbReference type="Pfam" id="PF13646">
    <property type="entry name" value="HEAT_2"/>
    <property type="match status" value="1"/>
</dbReference>
<evidence type="ECO:0000313" key="3">
    <source>
        <dbReference type="Proteomes" id="UP000310314"/>
    </source>
</evidence>
<dbReference type="Gene3D" id="1.25.10.10">
    <property type="entry name" value="Leucine-rich Repeat Variant"/>
    <property type="match status" value="1"/>
</dbReference>
<dbReference type="Proteomes" id="UP000310314">
    <property type="component" value="Unassembled WGS sequence"/>
</dbReference>
<dbReference type="InterPro" id="IPR041916">
    <property type="entry name" value="Anti_sigma_zinc_sf"/>
</dbReference>
<feature type="domain" description="Putative zinc-finger" evidence="1">
    <location>
        <begin position="6"/>
        <end position="36"/>
    </location>
</feature>
<proteinExistence type="predicted"/>
<dbReference type="Pfam" id="PF13490">
    <property type="entry name" value="zf-HC2"/>
    <property type="match status" value="1"/>
</dbReference>
<name>A0A5S3PX18_9FLAO</name>
<organism evidence="2 3">
    <name type="scientific">Maribacter algarum</name>
    <name type="common">ex Zhang et al. 2020</name>
    <dbReference type="NCBI Taxonomy" id="2578118"/>
    <lineage>
        <taxon>Bacteria</taxon>
        <taxon>Pseudomonadati</taxon>
        <taxon>Bacteroidota</taxon>
        <taxon>Flavobacteriia</taxon>
        <taxon>Flavobacteriales</taxon>
        <taxon>Flavobacteriaceae</taxon>
        <taxon>Maribacter</taxon>
    </lineage>
</organism>
<evidence type="ECO:0000313" key="2">
    <source>
        <dbReference type="EMBL" id="TMM59569.1"/>
    </source>
</evidence>
<gene>
    <name evidence="2" type="ORF">FEE95_04360</name>
</gene>
<reference evidence="2 3" key="1">
    <citation type="submission" date="2019-05" db="EMBL/GenBank/DDBJ databases">
        <authorList>
            <person name="Zhang J.-Y."/>
            <person name="Feg X."/>
            <person name="Du Z.-J."/>
        </authorList>
    </citation>
    <scope>NUCLEOTIDE SEQUENCE [LARGE SCALE GENOMIC DNA]</scope>
    <source>
        <strain evidence="2 3">RZ26</strain>
    </source>
</reference>
<dbReference type="EMBL" id="VATY01000001">
    <property type="protein sequence ID" value="TMM59569.1"/>
    <property type="molecule type" value="Genomic_DNA"/>
</dbReference>
<dbReference type="AlphaFoldDB" id="A0A5S3PX18"/>
<evidence type="ECO:0000259" key="1">
    <source>
        <dbReference type="Pfam" id="PF13490"/>
    </source>
</evidence>
<comment type="caution">
    <text evidence="2">The sequence shown here is derived from an EMBL/GenBank/DDBJ whole genome shotgun (WGS) entry which is preliminary data.</text>
</comment>
<dbReference type="InterPro" id="IPR011989">
    <property type="entry name" value="ARM-like"/>
</dbReference>
<dbReference type="RefSeq" id="WP_138657560.1">
    <property type="nucleotide sequence ID" value="NZ_VATY01000001.1"/>
</dbReference>
<dbReference type="InterPro" id="IPR016024">
    <property type="entry name" value="ARM-type_fold"/>
</dbReference>
<dbReference type="InterPro" id="IPR027383">
    <property type="entry name" value="Znf_put"/>
</dbReference>
<sequence length="265" mass="29795">MEKNHVIELLPEYLDGLLNKTQKTTVEAHLKDCNSCSHELSELKKLFKVFKEEKETTPSGNLKTNFFEQIELEKQNNSKVVSLDNVSVQGKNNWTNNLLKIAASVVLLVGVYFFGKQQQEQISGKEIAHLADETQAFKQTAMLSLMGNKSASKRIQGVNFIEEFSDPDEAIVSALADRMLNDENTNVRRTAVEVLSEFTASETVKNSFIKALKTEKDPGIQITIIQVLGKIQEKKAAASMQYLLEQDDTQPYVKEELESVLPNII</sequence>
<keyword evidence="3" id="KW-1185">Reference proteome</keyword>
<protein>
    <recommendedName>
        <fullName evidence="1">Putative zinc-finger domain-containing protein</fullName>
    </recommendedName>
</protein>
<dbReference type="SUPFAM" id="SSF48371">
    <property type="entry name" value="ARM repeat"/>
    <property type="match status" value="1"/>
</dbReference>
<dbReference type="OrthoDB" id="662215at2"/>
<accession>A0A5S3PX18</accession>